<dbReference type="GO" id="GO:0016036">
    <property type="term" value="P:cellular response to phosphate starvation"/>
    <property type="evidence" value="ECO:0007669"/>
    <property type="project" value="TreeGrafter"/>
</dbReference>
<keyword evidence="6" id="KW-0902">Two-component regulatory system</keyword>
<dbReference type="RefSeq" id="WP_120238097.1">
    <property type="nucleotide sequence ID" value="NZ_RAPQ01000008.1"/>
</dbReference>
<accession>A0A419X624</accession>
<dbReference type="SMART" id="SM00387">
    <property type="entry name" value="HATPase_c"/>
    <property type="match status" value="1"/>
</dbReference>
<evidence type="ECO:0000256" key="6">
    <source>
        <dbReference type="ARBA" id="ARBA00023012"/>
    </source>
</evidence>
<dbReference type="AlphaFoldDB" id="A0A419X624"/>
<proteinExistence type="predicted"/>
<comment type="catalytic activity">
    <reaction evidence="1">
        <text>ATP + protein L-histidine = ADP + protein N-phospho-L-histidine.</text>
        <dbReference type="EC" id="2.7.13.3"/>
    </reaction>
</comment>
<dbReference type="InterPro" id="IPR036097">
    <property type="entry name" value="HisK_dim/P_sf"/>
</dbReference>
<dbReference type="Pfam" id="PF02518">
    <property type="entry name" value="HATPase_c"/>
    <property type="match status" value="1"/>
</dbReference>
<protein>
    <recommendedName>
        <fullName evidence="2">histidine kinase</fullName>
        <ecNumber evidence="2">2.7.13.3</ecNumber>
    </recommendedName>
</protein>
<evidence type="ECO:0000313" key="10">
    <source>
        <dbReference type="Proteomes" id="UP000284531"/>
    </source>
</evidence>
<dbReference type="CDD" id="cd00082">
    <property type="entry name" value="HisKA"/>
    <property type="match status" value="1"/>
</dbReference>
<dbReference type="InterPro" id="IPR036890">
    <property type="entry name" value="HATPase_C_sf"/>
</dbReference>
<dbReference type="PANTHER" id="PTHR45453">
    <property type="entry name" value="PHOSPHATE REGULON SENSOR PROTEIN PHOR"/>
    <property type="match status" value="1"/>
</dbReference>
<feature type="transmembrane region" description="Helical" evidence="7">
    <location>
        <begin position="12"/>
        <end position="33"/>
    </location>
</feature>
<keyword evidence="10" id="KW-1185">Reference proteome</keyword>
<dbReference type="InterPro" id="IPR005467">
    <property type="entry name" value="His_kinase_dom"/>
</dbReference>
<dbReference type="SUPFAM" id="SSF47384">
    <property type="entry name" value="Homodimeric domain of signal transducing histidine kinase"/>
    <property type="match status" value="1"/>
</dbReference>
<dbReference type="Gene3D" id="3.30.565.10">
    <property type="entry name" value="Histidine kinase-like ATPase, C-terminal domain"/>
    <property type="match status" value="1"/>
</dbReference>
<dbReference type="PROSITE" id="PS50109">
    <property type="entry name" value="HIS_KIN"/>
    <property type="match status" value="1"/>
</dbReference>
<evidence type="ECO:0000256" key="1">
    <source>
        <dbReference type="ARBA" id="ARBA00000085"/>
    </source>
</evidence>
<dbReference type="SMART" id="SM00388">
    <property type="entry name" value="HisKA"/>
    <property type="match status" value="1"/>
</dbReference>
<sequence length="418" mass="48985">MKLLTKINKNYFKYGLIVFFIADLIIISMISQIQKLDTEQELRYGAMEVAKIIKVHGHFPEIQPTYSVKIIDIQDSVPGLFKDTIMFDPEDQTMDEFREYQFSQKINGTNYLIVHRHFAESFWELFIDITPIISIFLGSIFLVMMYYNKYMSESLWKDFKDNLDTLKSYSFTSKERLQLQTTNVDEFDDLNRVLIKMSDRLGKDYQASKEFSANAAHELQTPLAVIRTKCESLFSKDDLSSDTIQSIREIFVSTDRLSGITKALLLLAKIDHGQFNEEKKICLKSIISDKINFYREIIEDRNLNVKFTSENDCVVYMDKRLVLLWIQNVLVNAIKHSPNHKDLEIELKKNQLVFSNYGEEKIKNPDQIFKRFYKESDGKESTGIGLAIVKKITDHYNMQINYSFKNFKHTFTFQFPAC</sequence>
<keyword evidence="7" id="KW-0472">Membrane</keyword>
<keyword evidence="5" id="KW-0418">Kinase</keyword>
<name>A0A419X624_9BACT</name>
<evidence type="ECO:0000256" key="7">
    <source>
        <dbReference type="SAM" id="Phobius"/>
    </source>
</evidence>
<dbReference type="SUPFAM" id="SSF55874">
    <property type="entry name" value="ATPase domain of HSP90 chaperone/DNA topoisomerase II/histidine kinase"/>
    <property type="match status" value="1"/>
</dbReference>
<feature type="domain" description="Histidine kinase" evidence="8">
    <location>
        <begin position="214"/>
        <end position="418"/>
    </location>
</feature>
<comment type="caution">
    <text evidence="9">The sequence shown here is derived from an EMBL/GenBank/DDBJ whole genome shotgun (WGS) entry which is preliminary data.</text>
</comment>
<reference evidence="9 10" key="1">
    <citation type="submission" date="2018-09" db="EMBL/GenBank/DDBJ databases">
        <title>Genomic Encyclopedia of Archaeal and Bacterial Type Strains, Phase II (KMG-II): from individual species to whole genera.</title>
        <authorList>
            <person name="Goeker M."/>
        </authorList>
    </citation>
    <scope>NUCLEOTIDE SEQUENCE [LARGE SCALE GENOMIC DNA]</scope>
    <source>
        <strain evidence="9 10">DSM 21950</strain>
    </source>
</reference>
<evidence type="ECO:0000256" key="4">
    <source>
        <dbReference type="ARBA" id="ARBA00022679"/>
    </source>
</evidence>
<dbReference type="Proteomes" id="UP000284531">
    <property type="component" value="Unassembled WGS sequence"/>
</dbReference>
<evidence type="ECO:0000259" key="8">
    <source>
        <dbReference type="PROSITE" id="PS50109"/>
    </source>
</evidence>
<keyword evidence="4" id="KW-0808">Transferase</keyword>
<dbReference type="GO" id="GO:0005886">
    <property type="term" value="C:plasma membrane"/>
    <property type="evidence" value="ECO:0007669"/>
    <property type="project" value="TreeGrafter"/>
</dbReference>
<evidence type="ECO:0000256" key="3">
    <source>
        <dbReference type="ARBA" id="ARBA00022553"/>
    </source>
</evidence>
<dbReference type="InterPro" id="IPR003594">
    <property type="entry name" value="HATPase_dom"/>
</dbReference>
<keyword evidence="3" id="KW-0597">Phosphoprotein</keyword>
<dbReference type="GO" id="GO:0004721">
    <property type="term" value="F:phosphoprotein phosphatase activity"/>
    <property type="evidence" value="ECO:0007669"/>
    <property type="project" value="TreeGrafter"/>
</dbReference>
<gene>
    <name evidence="9" type="ORF">BXY64_0168</name>
</gene>
<keyword evidence="7" id="KW-0812">Transmembrane</keyword>
<dbReference type="Gene3D" id="1.10.287.130">
    <property type="match status" value="1"/>
</dbReference>
<dbReference type="Pfam" id="PF00512">
    <property type="entry name" value="HisKA"/>
    <property type="match status" value="1"/>
</dbReference>
<feature type="transmembrane region" description="Helical" evidence="7">
    <location>
        <begin position="125"/>
        <end position="147"/>
    </location>
</feature>
<evidence type="ECO:0000256" key="2">
    <source>
        <dbReference type="ARBA" id="ARBA00012438"/>
    </source>
</evidence>
<keyword evidence="7" id="KW-1133">Transmembrane helix</keyword>
<dbReference type="PANTHER" id="PTHR45453:SF1">
    <property type="entry name" value="PHOSPHATE REGULON SENSOR PROTEIN PHOR"/>
    <property type="match status" value="1"/>
</dbReference>
<dbReference type="EC" id="2.7.13.3" evidence="2"/>
<dbReference type="InterPro" id="IPR003661">
    <property type="entry name" value="HisK_dim/P_dom"/>
</dbReference>
<dbReference type="EMBL" id="RAPQ01000008">
    <property type="protein sequence ID" value="RKE03177.1"/>
    <property type="molecule type" value="Genomic_DNA"/>
</dbReference>
<dbReference type="InterPro" id="IPR050351">
    <property type="entry name" value="BphY/WalK/GraS-like"/>
</dbReference>
<dbReference type="OrthoDB" id="1522504at2"/>
<evidence type="ECO:0000256" key="5">
    <source>
        <dbReference type="ARBA" id="ARBA00022777"/>
    </source>
</evidence>
<dbReference type="GO" id="GO:0000155">
    <property type="term" value="F:phosphorelay sensor kinase activity"/>
    <property type="evidence" value="ECO:0007669"/>
    <property type="project" value="InterPro"/>
</dbReference>
<organism evidence="9 10">
    <name type="scientific">Marinifilum flexuosum</name>
    <dbReference type="NCBI Taxonomy" id="1117708"/>
    <lineage>
        <taxon>Bacteria</taxon>
        <taxon>Pseudomonadati</taxon>
        <taxon>Bacteroidota</taxon>
        <taxon>Bacteroidia</taxon>
        <taxon>Marinilabiliales</taxon>
        <taxon>Marinifilaceae</taxon>
    </lineage>
</organism>
<evidence type="ECO:0000313" key="9">
    <source>
        <dbReference type="EMBL" id="RKE03177.1"/>
    </source>
</evidence>